<dbReference type="EC" id="1.1.1.100" evidence="4"/>
<proteinExistence type="inferred from homology"/>
<keyword evidence="5" id="KW-1185">Reference proteome</keyword>
<organism evidence="4 5">
    <name type="scientific">Estrella lausannensis</name>
    <dbReference type="NCBI Taxonomy" id="483423"/>
    <lineage>
        <taxon>Bacteria</taxon>
        <taxon>Pseudomonadati</taxon>
        <taxon>Chlamydiota</taxon>
        <taxon>Chlamydiia</taxon>
        <taxon>Parachlamydiales</taxon>
        <taxon>Candidatus Criblamydiaceae</taxon>
        <taxon>Estrella</taxon>
    </lineage>
</organism>
<gene>
    <name evidence="4" type="ORF">ELAC_1190</name>
</gene>
<dbReference type="PANTHER" id="PTHR42901">
    <property type="entry name" value="ALCOHOL DEHYDROGENASE"/>
    <property type="match status" value="1"/>
</dbReference>
<accession>A0A0H5DPW8</accession>
<dbReference type="AlphaFoldDB" id="A0A0H5DPW8"/>
<evidence type="ECO:0000256" key="2">
    <source>
        <dbReference type="ARBA" id="ARBA00023002"/>
    </source>
</evidence>
<dbReference type="InterPro" id="IPR036291">
    <property type="entry name" value="NAD(P)-bd_dom_sf"/>
</dbReference>
<keyword evidence="2 4" id="KW-0560">Oxidoreductase</keyword>
<dbReference type="SUPFAM" id="SSF51735">
    <property type="entry name" value="NAD(P)-binding Rossmann-fold domains"/>
    <property type="match status" value="1"/>
</dbReference>
<dbReference type="Proteomes" id="UP000220251">
    <property type="component" value="Unassembled WGS sequence"/>
</dbReference>
<evidence type="ECO:0000313" key="4">
    <source>
        <dbReference type="EMBL" id="CRX38532.1"/>
    </source>
</evidence>
<dbReference type="OrthoDB" id="9808814at2"/>
<dbReference type="GO" id="GO:0004316">
    <property type="term" value="F:3-oxoacyl-[acyl-carrier-protein] reductase (NADPH) activity"/>
    <property type="evidence" value="ECO:0007669"/>
    <property type="project" value="UniProtKB-EC"/>
</dbReference>
<dbReference type="RefSeq" id="WP_098038388.1">
    <property type="nucleotide sequence ID" value="NZ_CWGJ01000012.1"/>
</dbReference>
<dbReference type="EMBL" id="CWGJ01000012">
    <property type="protein sequence ID" value="CRX38532.1"/>
    <property type="molecule type" value="Genomic_DNA"/>
</dbReference>
<dbReference type="Gene3D" id="3.40.50.720">
    <property type="entry name" value="NAD(P)-binding Rossmann-like Domain"/>
    <property type="match status" value="1"/>
</dbReference>
<dbReference type="PANTHER" id="PTHR42901:SF1">
    <property type="entry name" value="ALCOHOL DEHYDROGENASE"/>
    <property type="match status" value="1"/>
</dbReference>
<comment type="similarity">
    <text evidence="1 3">Belongs to the short-chain dehydrogenases/reductases (SDR) family.</text>
</comment>
<dbReference type="PRINTS" id="PR00080">
    <property type="entry name" value="SDRFAMILY"/>
</dbReference>
<evidence type="ECO:0000313" key="5">
    <source>
        <dbReference type="Proteomes" id="UP000220251"/>
    </source>
</evidence>
<dbReference type="Pfam" id="PF00106">
    <property type="entry name" value="adh_short"/>
    <property type="match status" value="1"/>
</dbReference>
<evidence type="ECO:0000256" key="3">
    <source>
        <dbReference type="RuleBase" id="RU000363"/>
    </source>
</evidence>
<dbReference type="PRINTS" id="PR00081">
    <property type="entry name" value="GDHRDH"/>
</dbReference>
<reference evidence="5" key="1">
    <citation type="submission" date="2015-06" db="EMBL/GenBank/DDBJ databases">
        <authorList>
            <person name="Bertelli C."/>
        </authorList>
    </citation>
    <scope>NUCLEOTIDE SEQUENCE [LARGE SCALE GENOMIC DNA]</scope>
    <source>
        <strain evidence="5">CRIB-30</strain>
    </source>
</reference>
<dbReference type="InterPro" id="IPR002347">
    <property type="entry name" value="SDR_fam"/>
</dbReference>
<sequence>MSRREPFRLALITGATSGIGRELAYLMASKQIPLLLTGRNSEELKRIQGELSKSVAVSVCTLDLLNEEDRRQLVLKIREFKPDLIVNNAGFGLYGPLYAFGAKEQLSMIDILVKAVVELTVEGVNTLKQNSLEGVILNVSSTASFFSMPWMNTYAASKAFCTSFSLAADAEVREAGIRVLCSCPGVVKTGFRKTASGGEVTGDTSSFLDMEVGYAAARMWKQILSRKPLDVFDWKYRALLFLSRLLPRSLVHRLIMAKLKTITPQTIGR</sequence>
<dbReference type="CDD" id="cd05233">
    <property type="entry name" value="SDR_c"/>
    <property type="match status" value="1"/>
</dbReference>
<evidence type="ECO:0000256" key="1">
    <source>
        <dbReference type="ARBA" id="ARBA00006484"/>
    </source>
</evidence>
<name>A0A0H5DPW8_9BACT</name>
<protein>
    <submittedName>
        <fullName evidence="4">3-oxoacyl-ACP reductase</fullName>
        <ecNumber evidence="4">1.1.1.100</ecNumber>
    </submittedName>
</protein>